<evidence type="ECO:0000256" key="6">
    <source>
        <dbReference type="ARBA" id="ARBA00022825"/>
    </source>
</evidence>
<comment type="catalytic activity">
    <reaction evidence="8">
        <text>Dipeptidase E catalyzes the hydrolysis of dipeptides Asp-|-Xaa. It does not act on peptides with N-terminal Glu, Asn or Gln, nor does it cleave isoaspartyl peptides.</text>
        <dbReference type="EC" id="3.4.13.21"/>
    </reaction>
</comment>
<dbReference type="GO" id="GO:0005737">
    <property type="term" value="C:cytoplasm"/>
    <property type="evidence" value="ECO:0007669"/>
    <property type="project" value="UniProtKB-SubCell"/>
</dbReference>
<evidence type="ECO:0000256" key="5">
    <source>
        <dbReference type="ARBA" id="ARBA00022801"/>
    </source>
</evidence>
<dbReference type="EC" id="3.4.13.21" evidence="10"/>
<evidence type="ECO:0000256" key="4">
    <source>
        <dbReference type="ARBA" id="ARBA00022670"/>
    </source>
</evidence>
<dbReference type="GO" id="GO:0008236">
    <property type="term" value="F:serine-type peptidase activity"/>
    <property type="evidence" value="ECO:0007669"/>
    <property type="project" value="UniProtKB-KW"/>
</dbReference>
<dbReference type="Pfam" id="PF03575">
    <property type="entry name" value="Peptidase_S51"/>
    <property type="match status" value="1"/>
</dbReference>
<evidence type="ECO:0000256" key="3">
    <source>
        <dbReference type="ARBA" id="ARBA00022490"/>
    </source>
</evidence>
<proteinExistence type="inferred from homology"/>
<dbReference type="NCBIfam" id="NF003642">
    <property type="entry name" value="PRK05282.1"/>
    <property type="match status" value="1"/>
</dbReference>
<comment type="subcellular location">
    <subcellularLocation>
        <location evidence="1">Cytoplasm</location>
    </subcellularLocation>
</comment>
<dbReference type="OMA" id="PWGYAVE"/>
<evidence type="ECO:0000256" key="2">
    <source>
        <dbReference type="ARBA" id="ARBA00006534"/>
    </source>
</evidence>
<protein>
    <recommendedName>
        <fullName evidence="10">dipeptidase E</fullName>
        <ecNumber evidence="10">3.4.13.21</ecNumber>
    </recommendedName>
    <alternativeName>
        <fullName evidence="11">Asp-specific dipeptidase</fullName>
    </alternativeName>
</protein>
<evidence type="ECO:0000256" key="9">
    <source>
        <dbReference type="ARBA" id="ARBA00058347"/>
    </source>
</evidence>
<dbReference type="AlphaFoldDB" id="A0A1D2NFH2"/>
<dbReference type="GO" id="GO:0016805">
    <property type="term" value="F:dipeptidase activity"/>
    <property type="evidence" value="ECO:0007669"/>
    <property type="project" value="UniProtKB-KW"/>
</dbReference>
<evidence type="ECO:0000256" key="10">
    <source>
        <dbReference type="ARBA" id="ARBA00066675"/>
    </source>
</evidence>
<dbReference type="CDD" id="cd03146">
    <property type="entry name" value="GAT1_Peptidase_E"/>
    <property type="match status" value="1"/>
</dbReference>
<keyword evidence="6" id="KW-0720">Serine protease</keyword>
<reference evidence="12 13" key="1">
    <citation type="journal article" date="2016" name="Genome Biol. Evol.">
        <title>Gene Family Evolution Reflects Adaptation to Soil Environmental Stressors in the Genome of the Collembolan Orchesella cincta.</title>
        <authorList>
            <person name="Faddeeva-Vakhrusheva A."/>
            <person name="Derks M.F."/>
            <person name="Anvar S.Y."/>
            <person name="Agamennone V."/>
            <person name="Suring W."/>
            <person name="Smit S."/>
            <person name="van Straalen N.M."/>
            <person name="Roelofs D."/>
        </authorList>
    </citation>
    <scope>NUCLEOTIDE SEQUENCE [LARGE SCALE GENOMIC DNA]</scope>
    <source>
        <tissue evidence="12">Mixed pool</tissue>
    </source>
</reference>
<accession>A0A1D2NFH2</accession>
<dbReference type="GO" id="GO:0006508">
    <property type="term" value="P:proteolysis"/>
    <property type="evidence" value="ECO:0007669"/>
    <property type="project" value="UniProtKB-KW"/>
</dbReference>
<name>A0A1D2NFH2_ORCCI</name>
<dbReference type="OrthoDB" id="10052168at2759"/>
<keyword evidence="4" id="KW-0645">Protease</keyword>
<dbReference type="Gene3D" id="3.40.50.880">
    <property type="match status" value="1"/>
</dbReference>
<comment type="similarity">
    <text evidence="2">Belongs to the peptidase S51 family.</text>
</comment>
<dbReference type="PANTHER" id="PTHR20842:SF0">
    <property type="entry name" value="ALPHA-ASPARTYL DIPEPTIDASE"/>
    <property type="match status" value="1"/>
</dbReference>
<dbReference type="PANTHER" id="PTHR20842">
    <property type="entry name" value="PROTEASE S51 ALPHA-ASPARTYL DIPEPTIDASE"/>
    <property type="match status" value="1"/>
</dbReference>
<dbReference type="InterPro" id="IPR005320">
    <property type="entry name" value="Peptidase_S51"/>
</dbReference>
<dbReference type="SUPFAM" id="SSF52317">
    <property type="entry name" value="Class I glutamine amidotransferase-like"/>
    <property type="match status" value="1"/>
</dbReference>
<comment type="function">
    <text evidence="9">Hydrolyzes dipeptides containing N-terminal aspartate residues.</text>
</comment>
<organism evidence="12 13">
    <name type="scientific">Orchesella cincta</name>
    <name type="common">Springtail</name>
    <name type="synonym">Podura cincta</name>
    <dbReference type="NCBI Taxonomy" id="48709"/>
    <lineage>
        <taxon>Eukaryota</taxon>
        <taxon>Metazoa</taxon>
        <taxon>Ecdysozoa</taxon>
        <taxon>Arthropoda</taxon>
        <taxon>Hexapoda</taxon>
        <taxon>Collembola</taxon>
        <taxon>Entomobryomorpha</taxon>
        <taxon>Entomobryoidea</taxon>
        <taxon>Orchesellidae</taxon>
        <taxon>Orchesellinae</taxon>
        <taxon>Orchesella</taxon>
    </lineage>
</organism>
<evidence type="ECO:0000313" key="13">
    <source>
        <dbReference type="Proteomes" id="UP000094527"/>
    </source>
</evidence>
<dbReference type="InterPro" id="IPR029062">
    <property type="entry name" value="Class_I_gatase-like"/>
</dbReference>
<evidence type="ECO:0000256" key="8">
    <source>
        <dbReference type="ARBA" id="ARBA00050239"/>
    </source>
</evidence>
<keyword evidence="5" id="KW-0378">Hydrolase</keyword>
<evidence type="ECO:0000256" key="11">
    <source>
        <dbReference type="ARBA" id="ARBA00075877"/>
    </source>
</evidence>
<dbReference type="STRING" id="48709.A0A1D2NFH2"/>
<evidence type="ECO:0000256" key="1">
    <source>
        <dbReference type="ARBA" id="ARBA00004496"/>
    </source>
</evidence>
<keyword evidence="7" id="KW-0224">Dipeptidase</keyword>
<sequence length="240" mass="26480">MRKLLLLSCSTIHGSGFLEYAREYIYEFFTKNGVKEVLFVPYANVESLEAYTGKVRKELTKWGFKVTGLNEVSNPIEAVGAAQCIFIGGGNTFLLLKRLQEGNLLEAIRKRVLQDGVPYLGSSAGTNVATASINTTNDMPIVHCESFEALSLVPFNINPHYIDSPPDTKHMGETRETRLNEFHALPTSKPPVLGLREGTFLHVRGDIATIGGIYPARLFIQGKETTEVPSGSDLSYLLKQ</sequence>
<gene>
    <name evidence="12" type="ORF">Ocin01_02643</name>
</gene>
<evidence type="ECO:0000313" key="12">
    <source>
        <dbReference type="EMBL" id="ODN04020.1"/>
    </source>
</evidence>
<comment type="caution">
    <text evidence="12">The sequence shown here is derived from an EMBL/GenBank/DDBJ whole genome shotgun (WGS) entry which is preliminary data.</text>
</comment>
<dbReference type="EMBL" id="LJIJ01000057">
    <property type="protein sequence ID" value="ODN04020.1"/>
    <property type="molecule type" value="Genomic_DNA"/>
</dbReference>
<evidence type="ECO:0000256" key="7">
    <source>
        <dbReference type="ARBA" id="ARBA00022997"/>
    </source>
</evidence>
<keyword evidence="13" id="KW-1185">Reference proteome</keyword>
<keyword evidence="3" id="KW-0963">Cytoplasm</keyword>
<dbReference type="Proteomes" id="UP000094527">
    <property type="component" value="Unassembled WGS sequence"/>
</dbReference>
<dbReference type="FunFam" id="3.40.50.880:FF:000007">
    <property type="entry name" value="Peptidase E"/>
    <property type="match status" value="1"/>
</dbReference>